<comment type="catalytic activity">
    <reaction evidence="1 9 11">
        <text>Hydrolyzes single-stranded DNA or mismatched double-stranded DNA and polynucleotides, releasing free uracil.</text>
        <dbReference type="EC" id="3.2.2.27"/>
    </reaction>
</comment>
<reference evidence="13" key="1">
    <citation type="submission" date="2020-10" db="EMBL/GenBank/DDBJ databases">
        <authorList>
            <person name="Gilroy R."/>
        </authorList>
    </citation>
    <scope>NUCLEOTIDE SEQUENCE</scope>
    <source>
        <strain evidence="13">ChiHjej9B8-7071</strain>
    </source>
</reference>
<feature type="active site" description="Proton acceptor" evidence="9 10">
    <location>
        <position position="65"/>
    </location>
</feature>
<protein>
    <recommendedName>
        <fullName evidence="5 9">Uracil-DNA glycosylase</fullName>
        <shortName evidence="9">UDG</shortName>
        <ecNumber evidence="4 9">3.2.2.27</ecNumber>
    </recommendedName>
</protein>
<evidence type="ECO:0000256" key="8">
    <source>
        <dbReference type="ARBA" id="ARBA00023204"/>
    </source>
</evidence>
<dbReference type="PANTHER" id="PTHR11264:SF0">
    <property type="entry name" value="URACIL-DNA GLYCOSYLASE"/>
    <property type="match status" value="1"/>
</dbReference>
<dbReference type="NCBIfam" id="NF003591">
    <property type="entry name" value="PRK05254.1-4"/>
    <property type="match status" value="1"/>
</dbReference>
<dbReference type="NCBIfam" id="NF003589">
    <property type="entry name" value="PRK05254.1-2"/>
    <property type="match status" value="1"/>
</dbReference>
<dbReference type="NCBIfam" id="TIGR00628">
    <property type="entry name" value="ung"/>
    <property type="match status" value="1"/>
</dbReference>
<dbReference type="PANTHER" id="PTHR11264">
    <property type="entry name" value="URACIL-DNA GLYCOSYLASE"/>
    <property type="match status" value="1"/>
</dbReference>
<dbReference type="PROSITE" id="PS00130">
    <property type="entry name" value="U_DNA_GLYCOSYLASE"/>
    <property type="match status" value="1"/>
</dbReference>
<gene>
    <name evidence="9 13" type="primary">ung</name>
    <name evidence="13" type="ORF">IAA70_06530</name>
</gene>
<evidence type="ECO:0000256" key="3">
    <source>
        <dbReference type="ARBA" id="ARBA00008184"/>
    </source>
</evidence>
<accession>A0A9D1AAE3</accession>
<dbReference type="SMART" id="SM00987">
    <property type="entry name" value="UreE_C"/>
    <property type="match status" value="1"/>
</dbReference>
<comment type="function">
    <text evidence="2 9 11">Excises uracil residues from the DNA which can arise as a result of misincorporation of dUMP residues by DNA polymerase or due to deamination of cytosine.</text>
</comment>
<organism evidence="13 14">
    <name type="scientific">Candidatus Avoscillospira stercoripullorum</name>
    <dbReference type="NCBI Taxonomy" id="2840709"/>
    <lineage>
        <taxon>Bacteria</taxon>
        <taxon>Bacillati</taxon>
        <taxon>Bacillota</taxon>
        <taxon>Clostridia</taxon>
        <taxon>Eubacteriales</taxon>
        <taxon>Oscillospiraceae</taxon>
        <taxon>Oscillospiraceae incertae sedis</taxon>
        <taxon>Candidatus Avoscillospira</taxon>
    </lineage>
</organism>
<evidence type="ECO:0000256" key="2">
    <source>
        <dbReference type="ARBA" id="ARBA00002631"/>
    </source>
</evidence>
<reference evidence="13" key="2">
    <citation type="journal article" date="2021" name="PeerJ">
        <title>Extensive microbial diversity within the chicken gut microbiome revealed by metagenomics and culture.</title>
        <authorList>
            <person name="Gilroy R."/>
            <person name="Ravi A."/>
            <person name="Getino M."/>
            <person name="Pursley I."/>
            <person name="Horton D.L."/>
            <person name="Alikhan N.F."/>
            <person name="Baker D."/>
            <person name="Gharbi K."/>
            <person name="Hall N."/>
            <person name="Watson M."/>
            <person name="Adriaenssens E.M."/>
            <person name="Foster-Nyarko E."/>
            <person name="Jarju S."/>
            <person name="Secka A."/>
            <person name="Antonio M."/>
            <person name="Oren A."/>
            <person name="Chaudhuri R.R."/>
            <person name="La Ragione R."/>
            <person name="Hildebrand F."/>
            <person name="Pallen M.J."/>
        </authorList>
    </citation>
    <scope>NUCLEOTIDE SEQUENCE</scope>
    <source>
        <strain evidence="13">ChiHjej9B8-7071</strain>
    </source>
</reference>
<evidence type="ECO:0000313" key="13">
    <source>
        <dbReference type="EMBL" id="HIR10040.1"/>
    </source>
</evidence>
<proteinExistence type="inferred from homology"/>
<dbReference type="HAMAP" id="MF_00148">
    <property type="entry name" value="UDG"/>
    <property type="match status" value="1"/>
</dbReference>
<evidence type="ECO:0000256" key="5">
    <source>
        <dbReference type="ARBA" id="ARBA00018429"/>
    </source>
</evidence>
<dbReference type="AlphaFoldDB" id="A0A9D1AAE3"/>
<evidence type="ECO:0000259" key="12">
    <source>
        <dbReference type="SMART" id="SM00986"/>
    </source>
</evidence>
<sequence length="222" mass="23968">MELIELGRWAPQVSPRFSPAAFAALSQRVEKAYETATVYPPREQLFAAFSMTPPEQVRVVILGQDPYHGAGQAHGLAFSVSPGVKPPPSLVNIYKELQSDFGIPPRSDGCLTDWAAQGVFLLNTVLTVEAGKANSHSKLGWQAFTDAVVASIAALPQPVAFLLWGAQAQKKAAQAAQSPYPRLVLTAPHPSPLSAYSGFFGSRPFSQINRFLESHGEAAIRW</sequence>
<keyword evidence="9" id="KW-0963">Cytoplasm</keyword>
<dbReference type="NCBIfam" id="NF003588">
    <property type="entry name" value="PRK05254.1-1"/>
    <property type="match status" value="1"/>
</dbReference>
<dbReference type="EMBL" id="DVGD01000211">
    <property type="protein sequence ID" value="HIR10040.1"/>
    <property type="molecule type" value="Genomic_DNA"/>
</dbReference>
<keyword evidence="8 9" id="KW-0234">DNA repair</keyword>
<dbReference type="SMART" id="SM00986">
    <property type="entry name" value="UDG"/>
    <property type="match status" value="1"/>
</dbReference>
<dbReference type="GO" id="GO:0005737">
    <property type="term" value="C:cytoplasm"/>
    <property type="evidence" value="ECO:0007669"/>
    <property type="project" value="UniProtKB-SubCell"/>
</dbReference>
<evidence type="ECO:0000256" key="10">
    <source>
        <dbReference type="PROSITE-ProRule" id="PRU10072"/>
    </source>
</evidence>
<comment type="caution">
    <text evidence="13">The sequence shown here is derived from an EMBL/GenBank/DDBJ whole genome shotgun (WGS) entry which is preliminary data.</text>
</comment>
<dbReference type="InterPro" id="IPR002043">
    <property type="entry name" value="UDG_fam1"/>
</dbReference>
<dbReference type="CDD" id="cd10027">
    <property type="entry name" value="UDG-F1-like"/>
    <property type="match status" value="1"/>
</dbReference>
<evidence type="ECO:0000256" key="7">
    <source>
        <dbReference type="ARBA" id="ARBA00022801"/>
    </source>
</evidence>
<dbReference type="NCBIfam" id="NF003592">
    <property type="entry name" value="PRK05254.1-5"/>
    <property type="match status" value="1"/>
</dbReference>
<keyword evidence="6 9" id="KW-0227">DNA damage</keyword>
<dbReference type="GO" id="GO:0097510">
    <property type="term" value="P:base-excision repair, AP site formation via deaminated base removal"/>
    <property type="evidence" value="ECO:0007669"/>
    <property type="project" value="TreeGrafter"/>
</dbReference>
<evidence type="ECO:0000256" key="11">
    <source>
        <dbReference type="RuleBase" id="RU003780"/>
    </source>
</evidence>
<comment type="subcellular location">
    <subcellularLocation>
        <location evidence="9">Cytoplasm</location>
    </subcellularLocation>
</comment>
<comment type="similarity">
    <text evidence="3 9 11">Belongs to the uracil-DNA glycosylase (UDG) superfamily. UNG family.</text>
</comment>
<dbReference type="SUPFAM" id="SSF52141">
    <property type="entry name" value="Uracil-DNA glycosylase-like"/>
    <property type="match status" value="1"/>
</dbReference>
<dbReference type="EC" id="3.2.2.27" evidence="4 9"/>
<dbReference type="Proteomes" id="UP000824258">
    <property type="component" value="Unassembled WGS sequence"/>
</dbReference>
<dbReference type="Pfam" id="PF03167">
    <property type="entry name" value="UDG"/>
    <property type="match status" value="1"/>
</dbReference>
<keyword evidence="13" id="KW-0326">Glycosidase</keyword>
<evidence type="ECO:0000256" key="9">
    <source>
        <dbReference type="HAMAP-Rule" id="MF_00148"/>
    </source>
</evidence>
<dbReference type="InterPro" id="IPR005122">
    <property type="entry name" value="Uracil-DNA_glycosylase-like"/>
</dbReference>
<evidence type="ECO:0000256" key="6">
    <source>
        <dbReference type="ARBA" id="ARBA00022763"/>
    </source>
</evidence>
<dbReference type="InterPro" id="IPR036895">
    <property type="entry name" value="Uracil-DNA_glycosylase-like_sf"/>
</dbReference>
<evidence type="ECO:0000256" key="4">
    <source>
        <dbReference type="ARBA" id="ARBA00012030"/>
    </source>
</evidence>
<dbReference type="GO" id="GO:0004844">
    <property type="term" value="F:uracil DNA N-glycosylase activity"/>
    <property type="evidence" value="ECO:0007669"/>
    <property type="project" value="UniProtKB-UniRule"/>
</dbReference>
<name>A0A9D1AAE3_9FIRM</name>
<dbReference type="InterPro" id="IPR018085">
    <property type="entry name" value="Ura-DNA_Glyclase_AS"/>
</dbReference>
<keyword evidence="7 9" id="KW-0378">Hydrolase</keyword>
<evidence type="ECO:0000256" key="1">
    <source>
        <dbReference type="ARBA" id="ARBA00001400"/>
    </source>
</evidence>
<feature type="domain" description="Uracil-DNA glycosylase-like" evidence="12">
    <location>
        <begin position="50"/>
        <end position="212"/>
    </location>
</feature>
<dbReference type="Gene3D" id="3.40.470.10">
    <property type="entry name" value="Uracil-DNA glycosylase-like domain"/>
    <property type="match status" value="1"/>
</dbReference>
<evidence type="ECO:0000313" key="14">
    <source>
        <dbReference type="Proteomes" id="UP000824258"/>
    </source>
</evidence>